<protein>
    <recommendedName>
        <fullName evidence="2">Metalloendopeptidase</fullName>
        <ecNumber evidence="2">3.4.24.-</ecNumber>
    </recommendedName>
</protein>
<sequence length="265" mass="29443">MQSLPTKILLLLLTSQLLLCAALPIGSRRWNLDPEEAGGYAEGDMQLTGPQQALLEQGPKARNGLIDATKRWPLNLVIYQISPDFDAEHKAAIERGIQALQENSCVKFREATAEDTAYVSITAKPGGCFTAVGYHGAPQQMNLEIYPVGEGCFRPGTILHEFMHALGFYHQQSSAIRDDYIEVLEENIVPGKEFNFKKYSASVVTDFDVGYDYDSCLHYRPGAFSVNGKDTIKPLDDNVVIGQRTGLSKKDIEKINIMYKCPHQV</sequence>
<keyword evidence="1 2" id="KW-0862">Zinc</keyword>
<dbReference type="Gene3D" id="3.40.390.10">
    <property type="entry name" value="Collagenase (Catalytic Domain)"/>
    <property type="match status" value="1"/>
</dbReference>
<dbReference type="InterPro" id="IPR006026">
    <property type="entry name" value="Peptidase_Metallo"/>
</dbReference>
<dbReference type="AlphaFoldDB" id="A0AAD4K6G3"/>
<organism evidence="4 5">
    <name type="scientific">Drosophila rubida</name>
    <dbReference type="NCBI Taxonomy" id="30044"/>
    <lineage>
        <taxon>Eukaryota</taxon>
        <taxon>Metazoa</taxon>
        <taxon>Ecdysozoa</taxon>
        <taxon>Arthropoda</taxon>
        <taxon>Hexapoda</taxon>
        <taxon>Insecta</taxon>
        <taxon>Pterygota</taxon>
        <taxon>Neoptera</taxon>
        <taxon>Endopterygota</taxon>
        <taxon>Diptera</taxon>
        <taxon>Brachycera</taxon>
        <taxon>Muscomorpha</taxon>
        <taxon>Ephydroidea</taxon>
        <taxon>Drosophilidae</taxon>
        <taxon>Drosophila</taxon>
    </lineage>
</organism>
<keyword evidence="2" id="KW-0732">Signal</keyword>
<dbReference type="Proteomes" id="UP001200034">
    <property type="component" value="Unassembled WGS sequence"/>
</dbReference>
<dbReference type="SMART" id="SM00235">
    <property type="entry name" value="ZnMc"/>
    <property type="match status" value="1"/>
</dbReference>
<dbReference type="SUPFAM" id="SSF55486">
    <property type="entry name" value="Metalloproteases ('zincins'), catalytic domain"/>
    <property type="match status" value="1"/>
</dbReference>
<feature type="signal peptide" evidence="2">
    <location>
        <begin position="1"/>
        <end position="22"/>
    </location>
</feature>
<comment type="caution">
    <text evidence="4">The sequence shown here is derived from an EMBL/GenBank/DDBJ whole genome shotgun (WGS) entry which is preliminary data.</text>
</comment>
<feature type="chain" id="PRO_5041779377" description="Metalloendopeptidase" evidence="2">
    <location>
        <begin position="23"/>
        <end position="265"/>
    </location>
</feature>
<comment type="caution">
    <text evidence="1">Lacks conserved residue(s) required for the propagation of feature annotation.</text>
</comment>
<proteinExistence type="predicted"/>
<dbReference type="CDD" id="cd04280">
    <property type="entry name" value="ZnMc_astacin_like"/>
    <property type="match status" value="1"/>
</dbReference>
<dbReference type="Pfam" id="PF01400">
    <property type="entry name" value="Astacin"/>
    <property type="match status" value="1"/>
</dbReference>
<feature type="binding site" evidence="1">
    <location>
        <position position="160"/>
    </location>
    <ligand>
        <name>Zn(2+)</name>
        <dbReference type="ChEBI" id="CHEBI:29105"/>
        <note>catalytic</note>
    </ligand>
</feature>
<dbReference type="PANTHER" id="PTHR10127:SF814">
    <property type="entry name" value="MEPRIN A SUBUNIT BETA"/>
    <property type="match status" value="1"/>
</dbReference>
<dbReference type="EC" id="3.4.24.-" evidence="2"/>
<evidence type="ECO:0000313" key="5">
    <source>
        <dbReference type="Proteomes" id="UP001200034"/>
    </source>
</evidence>
<dbReference type="PANTHER" id="PTHR10127">
    <property type="entry name" value="DISCOIDIN, CUB, EGF, LAMININ , AND ZINC METALLOPROTEASE DOMAIN CONTAINING"/>
    <property type="match status" value="1"/>
</dbReference>
<keyword evidence="1 2" id="KW-0645">Protease</keyword>
<dbReference type="PROSITE" id="PS51864">
    <property type="entry name" value="ASTACIN"/>
    <property type="match status" value="1"/>
</dbReference>
<evidence type="ECO:0000256" key="1">
    <source>
        <dbReference type="PROSITE-ProRule" id="PRU01211"/>
    </source>
</evidence>
<feature type="binding site" evidence="1">
    <location>
        <position position="164"/>
    </location>
    <ligand>
        <name>Zn(2+)</name>
        <dbReference type="ChEBI" id="CHEBI:29105"/>
        <note>catalytic</note>
    </ligand>
</feature>
<evidence type="ECO:0000259" key="3">
    <source>
        <dbReference type="PROSITE" id="PS51864"/>
    </source>
</evidence>
<dbReference type="EMBL" id="JAJJHW010001127">
    <property type="protein sequence ID" value="KAH8378328.1"/>
    <property type="molecule type" value="Genomic_DNA"/>
</dbReference>
<evidence type="ECO:0000313" key="4">
    <source>
        <dbReference type="EMBL" id="KAH8378328.1"/>
    </source>
</evidence>
<dbReference type="InterPro" id="IPR024079">
    <property type="entry name" value="MetalloPept_cat_dom_sf"/>
</dbReference>
<keyword evidence="5" id="KW-1185">Reference proteome</keyword>
<reference evidence="4" key="1">
    <citation type="journal article" date="2021" name="Mol. Ecol. Resour.">
        <title>Phylogenomic analyses of the genus Drosophila reveals genomic signals of climate adaptation.</title>
        <authorList>
            <person name="Li F."/>
            <person name="Rane R.V."/>
            <person name="Luria V."/>
            <person name="Xiong Z."/>
            <person name="Chen J."/>
            <person name="Li Z."/>
            <person name="Catullo R.A."/>
            <person name="Griffin P.C."/>
            <person name="Schiffer M."/>
            <person name="Pearce S."/>
            <person name="Lee S.F."/>
            <person name="McElroy K."/>
            <person name="Stocker A."/>
            <person name="Shirriffs J."/>
            <person name="Cockerell F."/>
            <person name="Coppin C."/>
            <person name="Sgro C.M."/>
            <person name="Karger A."/>
            <person name="Cain J.W."/>
            <person name="Weber J.A."/>
            <person name="Santpere G."/>
            <person name="Kirschner M.W."/>
            <person name="Hoffmann A.A."/>
            <person name="Oakeshott J.G."/>
            <person name="Zhang G."/>
        </authorList>
    </citation>
    <scope>NUCLEOTIDE SEQUENCE</scope>
    <source>
        <strain evidence="4">BGI-SZ-2011g</strain>
    </source>
</reference>
<evidence type="ECO:0000256" key="2">
    <source>
        <dbReference type="RuleBase" id="RU361183"/>
    </source>
</evidence>
<keyword evidence="1 2" id="KW-0482">Metalloprotease</keyword>
<gene>
    <name evidence="4" type="ORF">KR093_010741</name>
</gene>
<name>A0AAD4K6G3_9MUSC</name>
<dbReference type="GO" id="GO:0006508">
    <property type="term" value="P:proteolysis"/>
    <property type="evidence" value="ECO:0007669"/>
    <property type="project" value="UniProtKB-KW"/>
</dbReference>
<feature type="domain" description="Peptidase M12A" evidence="3">
    <location>
        <begin position="63"/>
        <end position="262"/>
    </location>
</feature>
<dbReference type="PRINTS" id="PR00480">
    <property type="entry name" value="ASTACIN"/>
</dbReference>
<feature type="binding site" evidence="1">
    <location>
        <position position="170"/>
    </location>
    <ligand>
        <name>Zn(2+)</name>
        <dbReference type="ChEBI" id="CHEBI:29105"/>
        <note>catalytic</note>
    </ligand>
</feature>
<keyword evidence="1 2" id="KW-0479">Metal-binding</keyword>
<comment type="cofactor">
    <cofactor evidence="1 2">
        <name>Zn(2+)</name>
        <dbReference type="ChEBI" id="CHEBI:29105"/>
    </cofactor>
    <text evidence="1 2">Binds 1 zinc ion per subunit.</text>
</comment>
<dbReference type="GO" id="GO:0004222">
    <property type="term" value="F:metalloendopeptidase activity"/>
    <property type="evidence" value="ECO:0007669"/>
    <property type="project" value="UniProtKB-UniRule"/>
</dbReference>
<dbReference type="GO" id="GO:0008270">
    <property type="term" value="F:zinc ion binding"/>
    <property type="evidence" value="ECO:0007669"/>
    <property type="project" value="UniProtKB-UniRule"/>
</dbReference>
<dbReference type="InterPro" id="IPR001506">
    <property type="entry name" value="Peptidase_M12A"/>
</dbReference>
<dbReference type="InterPro" id="IPR034035">
    <property type="entry name" value="Astacin-like_dom"/>
</dbReference>
<accession>A0AAD4K6G3</accession>
<dbReference type="FunFam" id="3.40.390.10:FF:000037">
    <property type="entry name" value="Metalloendopeptidase"/>
    <property type="match status" value="1"/>
</dbReference>
<keyword evidence="1 2" id="KW-0378">Hydrolase</keyword>
<feature type="active site" evidence="1">
    <location>
        <position position="161"/>
    </location>
</feature>